<dbReference type="GO" id="GO:0030134">
    <property type="term" value="C:COPII-coated ER to Golgi transport vesicle"/>
    <property type="evidence" value="ECO:0007669"/>
    <property type="project" value="TreeGrafter"/>
</dbReference>
<organism evidence="9 10">
    <name type="scientific">Clytia hemisphaerica</name>
    <dbReference type="NCBI Taxonomy" id="252671"/>
    <lineage>
        <taxon>Eukaryota</taxon>
        <taxon>Metazoa</taxon>
        <taxon>Cnidaria</taxon>
        <taxon>Hydrozoa</taxon>
        <taxon>Hydroidolina</taxon>
        <taxon>Leptothecata</taxon>
        <taxon>Obeliida</taxon>
        <taxon>Clytiidae</taxon>
        <taxon>Clytia</taxon>
    </lineage>
</organism>
<evidence type="ECO:0000256" key="2">
    <source>
        <dbReference type="ARBA" id="ARBA00005648"/>
    </source>
</evidence>
<evidence type="ECO:0000256" key="1">
    <source>
        <dbReference type="ARBA" id="ARBA00004457"/>
    </source>
</evidence>
<evidence type="ECO:0000259" key="8">
    <source>
        <dbReference type="Pfam" id="PF13850"/>
    </source>
</evidence>
<feature type="transmembrane region" description="Helical" evidence="6">
    <location>
        <begin position="245"/>
        <end position="270"/>
    </location>
</feature>
<dbReference type="Pfam" id="PF07970">
    <property type="entry name" value="COPIIcoated_ERV"/>
    <property type="match status" value="1"/>
</dbReference>
<dbReference type="GO" id="GO:0005789">
    <property type="term" value="C:endoplasmic reticulum membrane"/>
    <property type="evidence" value="ECO:0007669"/>
    <property type="project" value="TreeGrafter"/>
</dbReference>
<dbReference type="InterPro" id="IPR039542">
    <property type="entry name" value="Erv_N"/>
</dbReference>
<protein>
    <recommendedName>
        <fullName evidence="11">Endoplasmic reticulum-Golgi intermediate compartment protein 1</fullName>
    </recommendedName>
</protein>
<dbReference type="PANTHER" id="PTHR10984">
    <property type="entry name" value="ENDOPLASMIC RETICULUM-GOLGI INTERMEDIATE COMPARTMENT PROTEIN"/>
    <property type="match status" value="1"/>
</dbReference>
<evidence type="ECO:0000313" key="9">
    <source>
        <dbReference type="EnsemblMetazoa" id="CLYHEMP016788.1"/>
    </source>
</evidence>
<accession>A0A7M5X375</accession>
<keyword evidence="10" id="KW-1185">Reference proteome</keyword>
<dbReference type="EnsemblMetazoa" id="CLYHEMT016788.1">
    <property type="protein sequence ID" value="CLYHEMP016788.1"/>
    <property type="gene ID" value="CLYHEMG016788"/>
</dbReference>
<feature type="domain" description="Endoplasmic reticulum vesicle transporter C-terminal" evidence="7">
    <location>
        <begin position="104"/>
        <end position="267"/>
    </location>
</feature>
<keyword evidence="4 6" id="KW-1133">Transmembrane helix</keyword>
<evidence type="ECO:0000313" key="10">
    <source>
        <dbReference type="Proteomes" id="UP000594262"/>
    </source>
</evidence>
<feature type="transmembrane region" description="Helical" evidence="6">
    <location>
        <begin position="21"/>
        <end position="41"/>
    </location>
</feature>
<comment type="subcellular location">
    <subcellularLocation>
        <location evidence="1">Endoplasmic reticulum-Golgi intermediate compartment membrane</location>
        <topology evidence="1">Multi-pass membrane protein</topology>
    </subcellularLocation>
</comment>
<evidence type="ECO:0000256" key="4">
    <source>
        <dbReference type="ARBA" id="ARBA00022989"/>
    </source>
</evidence>
<dbReference type="GO" id="GO:0006890">
    <property type="term" value="P:retrograde vesicle-mediated transport, Golgi to endoplasmic reticulum"/>
    <property type="evidence" value="ECO:0007669"/>
    <property type="project" value="TreeGrafter"/>
</dbReference>
<dbReference type="InterPro" id="IPR012936">
    <property type="entry name" value="Erv_C"/>
</dbReference>
<proteinExistence type="inferred from homology"/>
<dbReference type="GO" id="GO:0000139">
    <property type="term" value="C:Golgi membrane"/>
    <property type="evidence" value="ECO:0007669"/>
    <property type="project" value="TreeGrafter"/>
</dbReference>
<keyword evidence="5 6" id="KW-0472">Membrane</keyword>
<name>A0A7M5X375_9CNID</name>
<dbReference type="Proteomes" id="UP000594262">
    <property type="component" value="Unplaced"/>
</dbReference>
<dbReference type="RefSeq" id="XP_066913255.1">
    <property type="nucleotide sequence ID" value="XM_067057154.1"/>
</dbReference>
<evidence type="ECO:0000256" key="6">
    <source>
        <dbReference type="SAM" id="Phobius"/>
    </source>
</evidence>
<feature type="domain" description="Endoplasmic reticulum vesicle transporter N-terminal" evidence="8">
    <location>
        <begin position="5"/>
        <end position="95"/>
    </location>
</feature>
<sequence length="286" mass="32621">MQFDIRRFDIYRKIPKDLTQPTKTGACVSILSIIFIVFLMLSELSSLLFIDVKSEMFVDISSSQKPVYVRLNVSLPKMACDFVGLDLQDSQGRHEVGFLKDSKKVPINNGEGCRFEGHFEINRIPGNFHLSTHSAAQQPQNPDMTHIVNSLQFGDIIETTGAFNAMGELDMTEYPAMATHNYVIKIVPTKFKRLSGQIEDTFQYSYAQKEFIAYNGHRQQLMPAIWFKYDFNPITIQYTEQRQPFYHFITMFCAIIGGTFTVAGIIDTIIYTAHNIIKKAEIGKLS</sequence>
<dbReference type="GeneID" id="136800497"/>
<dbReference type="GO" id="GO:0033116">
    <property type="term" value="C:endoplasmic reticulum-Golgi intermediate compartment membrane"/>
    <property type="evidence" value="ECO:0007669"/>
    <property type="project" value="UniProtKB-SubCell"/>
</dbReference>
<dbReference type="OrthoDB" id="270930at2759"/>
<evidence type="ECO:0008006" key="11">
    <source>
        <dbReference type="Google" id="ProtNLM"/>
    </source>
</evidence>
<dbReference type="AlphaFoldDB" id="A0A7M5X375"/>
<reference evidence="9" key="1">
    <citation type="submission" date="2021-01" db="UniProtKB">
        <authorList>
            <consortium name="EnsemblMetazoa"/>
        </authorList>
    </citation>
    <scope>IDENTIFICATION</scope>
</reference>
<evidence type="ECO:0000259" key="7">
    <source>
        <dbReference type="Pfam" id="PF07970"/>
    </source>
</evidence>
<dbReference type="InterPro" id="IPR045888">
    <property type="entry name" value="Erv"/>
</dbReference>
<evidence type="ECO:0000256" key="5">
    <source>
        <dbReference type="ARBA" id="ARBA00023136"/>
    </source>
</evidence>
<comment type="similarity">
    <text evidence="2">Belongs to the ERGIC family.</text>
</comment>
<dbReference type="PANTHER" id="PTHR10984:SF36">
    <property type="entry name" value="ENDOPLASMIC RETICULUM-GOLGI INTERMEDIATE COMPARTMENT PROTEIN 1"/>
    <property type="match status" value="1"/>
</dbReference>
<evidence type="ECO:0000256" key="3">
    <source>
        <dbReference type="ARBA" id="ARBA00022692"/>
    </source>
</evidence>
<dbReference type="Pfam" id="PF13850">
    <property type="entry name" value="ERGIC_N"/>
    <property type="match status" value="1"/>
</dbReference>
<dbReference type="GO" id="GO:0006888">
    <property type="term" value="P:endoplasmic reticulum to Golgi vesicle-mediated transport"/>
    <property type="evidence" value="ECO:0007669"/>
    <property type="project" value="TreeGrafter"/>
</dbReference>
<keyword evidence="3 6" id="KW-0812">Transmembrane</keyword>